<dbReference type="HOGENOM" id="CLU_3359975_0_0_1"/>
<sequence>MPYEGWRVPNFHEGYHPGMRRRNPHEEERKFNPCVR</sequence>
<evidence type="ECO:0000313" key="3">
    <source>
        <dbReference type="Proteomes" id="UP000001312"/>
    </source>
</evidence>
<feature type="compositionally biased region" description="Basic and acidic residues" evidence="1">
    <location>
        <begin position="24"/>
        <end position="36"/>
    </location>
</feature>
<organism evidence="2 3">
    <name type="scientific">Sclerotinia sclerotiorum (strain ATCC 18683 / 1980 / Ss-1)</name>
    <name type="common">White mold</name>
    <name type="synonym">Whetzelinia sclerotiorum</name>
    <dbReference type="NCBI Taxonomy" id="665079"/>
    <lineage>
        <taxon>Eukaryota</taxon>
        <taxon>Fungi</taxon>
        <taxon>Dikarya</taxon>
        <taxon>Ascomycota</taxon>
        <taxon>Pezizomycotina</taxon>
        <taxon>Leotiomycetes</taxon>
        <taxon>Helotiales</taxon>
        <taxon>Sclerotiniaceae</taxon>
        <taxon>Sclerotinia</taxon>
    </lineage>
</organism>
<reference evidence="3" key="1">
    <citation type="journal article" date="2011" name="PLoS Genet.">
        <title>Genomic analysis of the necrotrophic fungal pathogens Sclerotinia sclerotiorum and Botrytis cinerea.</title>
        <authorList>
            <person name="Amselem J."/>
            <person name="Cuomo C.A."/>
            <person name="van Kan J.A."/>
            <person name="Viaud M."/>
            <person name="Benito E.P."/>
            <person name="Couloux A."/>
            <person name="Coutinho P.M."/>
            <person name="de Vries R.P."/>
            <person name="Dyer P.S."/>
            <person name="Fillinger S."/>
            <person name="Fournier E."/>
            <person name="Gout L."/>
            <person name="Hahn M."/>
            <person name="Kohn L."/>
            <person name="Lapalu N."/>
            <person name="Plummer K.M."/>
            <person name="Pradier J.M."/>
            <person name="Quevillon E."/>
            <person name="Sharon A."/>
            <person name="Simon A."/>
            <person name="ten Have A."/>
            <person name="Tudzynski B."/>
            <person name="Tudzynski P."/>
            <person name="Wincker P."/>
            <person name="Andrew M."/>
            <person name="Anthouard V."/>
            <person name="Beever R.E."/>
            <person name="Beffa R."/>
            <person name="Benoit I."/>
            <person name="Bouzid O."/>
            <person name="Brault B."/>
            <person name="Chen Z."/>
            <person name="Choquer M."/>
            <person name="Collemare J."/>
            <person name="Cotton P."/>
            <person name="Danchin E.G."/>
            <person name="Da Silva C."/>
            <person name="Gautier A."/>
            <person name="Giraud C."/>
            <person name="Giraud T."/>
            <person name="Gonzalez C."/>
            <person name="Grossetete S."/>
            <person name="Guldener U."/>
            <person name="Henrissat B."/>
            <person name="Howlett B.J."/>
            <person name="Kodira C."/>
            <person name="Kretschmer M."/>
            <person name="Lappartient A."/>
            <person name="Leroch M."/>
            <person name="Levis C."/>
            <person name="Mauceli E."/>
            <person name="Neuveglise C."/>
            <person name="Oeser B."/>
            <person name="Pearson M."/>
            <person name="Poulain J."/>
            <person name="Poussereau N."/>
            <person name="Quesneville H."/>
            <person name="Rascle C."/>
            <person name="Schumacher J."/>
            <person name="Segurens B."/>
            <person name="Sexton A."/>
            <person name="Silva E."/>
            <person name="Sirven C."/>
            <person name="Soanes D.M."/>
            <person name="Talbot N.J."/>
            <person name="Templeton M."/>
            <person name="Yandava C."/>
            <person name="Yarden O."/>
            <person name="Zeng Q."/>
            <person name="Rollins J.A."/>
            <person name="Lebrun M.H."/>
            <person name="Dickman M."/>
        </authorList>
    </citation>
    <scope>NUCLEOTIDE SEQUENCE [LARGE SCALE GENOMIC DNA]</scope>
    <source>
        <strain evidence="3">ATCC 18683 / 1980 / Ss-1</strain>
    </source>
</reference>
<gene>
    <name evidence="2" type="ORF">SS1G_02503</name>
</gene>
<feature type="region of interest" description="Disordered" evidence="1">
    <location>
        <begin position="14"/>
        <end position="36"/>
    </location>
</feature>
<dbReference type="EMBL" id="CH476623">
    <property type="protein sequence ID" value="EDN99645.1"/>
    <property type="molecule type" value="Genomic_DNA"/>
</dbReference>
<dbReference type="AlphaFoldDB" id="A7EB17"/>
<dbReference type="Proteomes" id="UP000001312">
    <property type="component" value="Unassembled WGS sequence"/>
</dbReference>
<evidence type="ECO:0000313" key="2">
    <source>
        <dbReference type="EMBL" id="EDN99645.1"/>
    </source>
</evidence>
<proteinExistence type="predicted"/>
<evidence type="ECO:0000256" key="1">
    <source>
        <dbReference type="SAM" id="MobiDB-lite"/>
    </source>
</evidence>
<keyword evidence="3" id="KW-1185">Reference proteome</keyword>
<protein>
    <submittedName>
        <fullName evidence="2">Uncharacterized protein</fullName>
    </submittedName>
</protein>
<accession>A7EB17</accession>
<name>A7EB17_SCLS1</name>
<dbReference type="KEGG" id="ssl:SS1G_02503"/>
<dbReference type="InParanoid" id="A7EB17"/>
<dbReference type="RefSeq" id="XP_001596283.1">
    <property type="nucleotide sequence ID" value="XM_001596233.1"/>
</dbReference>
<dbReference type="GeneID" id="5492641"/>